<keyword evidence="1" id="KW-1133">Transmembrane helix</keyword>
<evidence type="ECO:0000256" key="1">
    <source>
        <dbReference type="SAM" id="Phobius"/>
    </source>
</evidence>
<feature type="transmembrane region" description="Helical" evidence="1">
    <location>
        <begin position="44"/>
        <end position="63"/>
    </location>
</feature>
<reference evidence="2" key="1">
    <citation type="submission" date="2021-06" db="EMBL/GenBank/DDBJ databases">
        <authorList>
            <consortium name="Wellcome Sanger Institute Data Sharing"/>
        </authorList>
    </citation>
    <scope>NUCLEOTIDE SEQUENCE [LARGE SCALE GENOMIC DNA]</scope>
</reference>
<dbReference type="Proteomes" id="UP000694620">
    <property type="component" value="Chromosome 16"/>
</dbReference>
<evidence type="ECO:0000313" key="2">
    <source>
        <dbReference type="Ensembl" id="ENSECRP00000030609.1"/>
    </source>
</evidence>
<protein>
    <submittedName>
        <fullName evidence="2">Uncharacterized protein</fullName>
    </submittedName>
</protein>
<accession>A0A8C4TKA0</accession>
<dbReference type="Ensembl" id="ENSECRT00000031253.1">
    <property type="protein sequence ID" value="ENSECRP00000030609.1"/>
    <property type="gene ID" value="ENSECRG00000020762.1"/>
</dbReference>
<keyword evidence="1" id="KW-0812">Transmembrane</keyword>
<organism evidence="2 3">
    <name type="scientific">Erpetoichthys calabaricus</name>
    <name type="common">Rope fish</name>
    <name type="synonym">Calamoichthys calabaricus</name>
    <dbReference type="NCBI Taxonomy" id="27687"/>
    <lineage>
        <taxon>Eukaryota</taxon>
        <taxon>Metazoa</taxon>
        <taxon>Chordata</taxon>
        <taxon>Craniata</taxon>
        <taxon>Vertebrata</taxon>
        <taxon>Euteleostomi</taxon>
        <taxon>Actinopterygii</taxon>
        <taxon>Polypteriformes</taxon>
        <taxon>Polypteridae</taxon>
        <taxon>Erpetoichthys</taxon>
    </lineage>
</organism>
<keyword evidence="1" id="KW-0472">Membrane</keyword>
<name>A0A8C4TKA0_ERPCA</name>
<evidence type="ECO:0000313" key="3">
    <source>
        <dbReference type="Proteomes" id="UP000694620"/>
    </source>
</evidence>
<feature type="transmembrane region" description="Helical" evidence="1">
    <location>
        <begin position="6"/>
        <end position="24"/>
    </location>
</feature>
<reference evidence="2" key="2">
    <citation type="submission" date="2025-08" db="UniProtKB">
        <authorList>
            <consortium name="Ensembl"/>
        </authorList>
    </citation>
    <scope>IDENTIFICATION</scope>
</reference>
<keyword evidence="3" id="KW-1185">Reference proteome</keyword>
<dbReference type="AlphaFoldDB" id="A0A8C4TKA0"/>
<proteinExistence type="predicted"/>
<dbReference type="PROSITE" id="PS51257">
    <property type="entry name" value="PROKAR_LIPOPROTEIN"/>
    <property type="match status" value="1"/>
</dbReference>
<sequence>MAVRLLKVSSLATAVFTSCGLYLYKYKYVDPSDFSIIRFGRAAMAVSVKIILNTVAVLLMGSVKCTLSQLVCFIL</sequence>
<reference evidence="2" key="3">
    <citation type="submission" date="2025-09" db="UniProtKB">
        <authorList>
            <consortium name="Ensembl"/>
        </authorList>
    </citation>
    <scope>IDENTIFICATION</scope>
</reference>